<feature type="transmembrane region" description="Helical" evidence="1">
    <location>
        <begin position="288"/>
        <end position="312"/>
    </location>
</feature>
<keyword evidence="1" id="KW-0472">Membrane</keyword>
<dbReference type="InterPro" id="IPR036770">
    <property type="entry name" value="Ankyrin_rpt-contain_sf"/>
</dbReference>
<reference evidence="3 4" key="1">
    <citation type="submission" date="2014-04" db="EMBL/GenBank/DDBJ databases">
        <authorList>
            <consortium name="International Citrus Genome Consortium"/>
            <person name="Gmitter F."/>
            <person name="Chen C."/>
            <person name="Farmerie W."/>
            <person name="Harkins T."/>
            <person name="Desany B."/>
            <person name="Mohiuddin M."/>
            <person name="Kodira C."/>
            <person name="Borodovsky M."/>
            <person name="Lomsadze A."/>
            <person name="Burns P."/>
            <person name="Jenkins J."/>
            <person name="Prochnik S."/>
            <person name="Shu S."/>
            <person name="Chapman J."/>
            <person name="Pitluck S."/>
            <person name="Schmutz J."/>
            <person name="Rokhsar D."/>
        </authorList>
    </citation>
    <scope>NUCLEOTIDE SEQUENCE</scope>
</reference>
<feature type="transmembrane region" description="Helical" evidence="1">
    <location>
        <begin position="332"/>
        <end position="355"/>
    </location>
</feature>
<dbReference type="STRING" id="2711.A0A067G4H2"/>
<dbReference type="AlphaFoldDB" id="A0A067G4H2"/>
<dbReference type="EMBL" id="KK784886">
    <property type="protein sequence ID" value="KDO73280.1"/>
    <property type="molecule type" value="Genomic_DNA"/>
</dbReference>
<evidence type="ECO:0000259" key="2">
    <source>
        <dbReference type="Pfam" id="PF13962"/>
    </source>
</evidence>
<keyword evidence="1" id="KW-0812">Transmembrane</keyword>
<evidence type="ECO:0000313" key="4">
    <source>
        <dbReference type="Proteomes" id="UP000027120"/>
    </source>
</evidence>
<sequence length="466" mass="52915">MIKQDEQKVIELCRKVPDHALYVFTIHDDTVLHMATYTKKSDLVIKLLDELPDQSLDKMTRQNKAGNTILHETATSNHALPVADKVLRKAPGLLGMRNNNGETALLRAARYGKVDIFNFLAGKISGYDHATRLPFLHRNDKTNVLHIAILSLHFGCIEIVKDILSVYPQAVEHIDDEGRNILHVAIKYRQLEIFERVVQMEIPLRRLVRKIDYNGNTIFHMAGIKRKDYVAEKMEGPALLLQDELLWYERVKSVTMPHFLNHRNNMGFIPEELFAIANNELRAQSKQWLIHTTEGCSVVAVLIATVAFAAAYTVPGGSNENTGYPILINHPFFVAFTVSDVLSLTFSLAAVVTFLSMLTSPFRLEDFKHSLPNKMIMGFTFLFLSVCLMMVAFVATILLMIKSKESWAKIVLYTCAFIPVGVFALSYFPIYITKSVTRGLNYLRDKAKVLVPQWLELRVEFGVFNL</sequence>
<dbReference type="Gene3D" id="1.25.40.20">
    <property type="entry name" value="Ankyrin repeat-containing domain"/>
    <property type="match status" value="2"/>
</dbReference>
<dbReference type="InterPro" id="IPR026961">
    <property type="entry name" value="PGG_dom"/>
</dbReference>
<dbReference type="SUPFAM" id="SSF48403">
    <property type="entry name" value="Ankyrin repeat"/>
    <property type="match status" value="1"/>
</dbReference>
<name>A0A067G4H2_CITSI</name>
<dbReference type="Pfam" id="PF12796">
    <property type="entry name" value="Ank_2"/>
    <property type="match status" value="1"/>
</dbReference>
<dbReference type="PANTHER" id="PTHR24177:SF314">
    <property type="entry name" value="PROTEIN ACCELERATED CELL DEATH 6-LIKE ISOFORM X1"/>
    <property type="match status" value="1"/>
</dbReference>
<dbReference type="eggNOG" id="KOG0504">
    <property type="taxonomic scope" value="Eukaryota"/>
</dbReference>
<evidence type="ECO:0000313" key="3">
    <source>
        <dbReference type="EMBL" id="KDO73280.1"/>
    </source>
</evidence>
<keyword evidence="4" id="KW-1185">Reference proteome</keyword>
<organism evidence="3 4">
    <name type="scientific">Citrus sinensis</name>
    <name type="common">Sweet orange</name>
    <name type="synonym">Citrus aurantium var. sinensis</name>
    <dbReference type="NCBI Taxonomy" id="2711"/>
    <lineage>
        <taxon>Eukaryota</taxon>
        <taxon>Viridiplantae</taxon>
        <taxon>Streptophyta</taxon>
        <taxon>Embryophyta</taxon>
        <taxon>Tracheophyta</taxon>
        <taxon>Spermatophyta</taxon>
        <taxon>Magnoliopsida</taxon>
        <taxon>eudicotyledons</taxon>
        <taxon>Gunneridae</taxon>
        <taxon>Pentapetalae</taxon>
        <taxon>rosids</taxon>
        <taxon>malvids</taxon>
        <taxon>Sapindales</taxon>
        <taxon>Rutaceae</taxon>
        <taxon>Aurantioideae</taxon>
        <taxon>Citrus</taxon>
    </lineage>
</organism>
<keyword evidence="1" id="KW-1133">Transmembrane helix</keyword>
<feature type="transmembrane region" description="Helical" evidence="1">
    <location>
        <begin position="376"/>
        <end position="401"/>
    </location>
</feature>
<protein>
    <recommendedName>
        <fullName evidence="2">PGG domain-containing protein</fullName>
    </recommendedName>
</protein>
<feature type="domain" description="PGG" evidence="2">
    <location>
        <begin position="287"/>
        <end position="398"/>
    </location>
</feature>
<dbReference type="GO" id="GO:0016020">
    <property type="term" value="C:membrane"/>
    <property type="evidence" value="ECO:0000318"/>
    <property type="project" value="GO_Central"/>
</dbReference>
<accession>A0A067G4H2</accession>
<proteinExistence type="predicted"/>
<dbReference type="InterPro" id="IPR002110">
    <property type="entry name" value="Ankyrin_rpt"/>
</dbReference>
<dbReference type="PANTHER" id="PTHR24177">
    <property type="entry name" value="CASKIN"/>
    <property type="match status" value="1"/>
</dbReference>
<dbReference type="SMART" id="SM00248">
    <property type="entry name" value="ANK"/>
    <property type="match status" value="4"/>
</dbReference>
<evidence type="ECO:0000256" key="1">
    <source>
        <dbReference type="SAM" id="Phobius"/>
    </source>
</evidence>
<gene>
    <name evidence="3" type="ORF">CISIN_1g037168mg</name>
</gene>
<feature type="transmembrane region" description="Helical" evidence="1">
    <location>
        <begin position="407"/>
        <end position="428"/>
    </location>
</feature>
<dbReference type="Pfam" id="PF13962">
    <property type="entry name" value="PGG"/>
    <property type="match status" value="1"/>
</dbReference>
<dbReference type="Proteomes" id="UP000027120">
    <property type="component" value="Unassembled WGS sequence"/>
</dbReference>